<dbReference type="AlphaFoldDB" id="A0A9D9DHM2"/>
<evidence type="ECO:0000256" key="1">
    <source>
        <dbReference type="SAM" id="MobiDB-lite"/>
    </source>
</evidence>
<dbReference type="Proteomes" id="UP000823634">
    <property type="component" value="Unassembled WGS sequence"/>
</dbReference>
<evidence type="ECO:0000313" key="2">
    <source>
        <dbReference type="EMBL" id="MBO8426883.1"/>
    </source>
</evidence>
<accession>A0A9D9DHM2</accession>
<sequence>MDSRQKAHKSPKGAKTALFFACLASFFSLTLGLGGVTLAAYLNAVEAKENAILDFNDLSSYFARVEENDGERVFHLNDETHLQNLQRLVSIGLFGPSDTFVLDNDISCTGTLYPIGTDDMPFDSTFNGNGHVISNLHVICADGRDAGLFGYTSINSSVKNLILSAPKIEVTANSNDFNDDGKGISGSPIEKTYGPLASLMPEINFVSQDNMAVDGRINVKNGTQPGQTAVITGFPDSLSSGEAEVEILYESSDENLLTLTQTTDGYQAECKPNPESNAPNFDLYPVTVDAKAQYEVNGVFGYYVLERYQFNILGNGNVSTAVTEIDDPDDESDNPVQITVHSGAFKTIHPDYDEHNLNVGFFIGHCDGSANHLGLYGGNTNSTGQNGTIVINSDSRVSAYSARTLIGKTRKDNPVDASAGDTMNIIYDYRGAINGTPDQNGLIHDFELKVKDYEYGHANFGSGYGFGSSISDYSNNGSPDQPVTDSDSLKQQQNAETMTENVVTNPSMREYSSFYPGTNQTLADSTTEAYKPSSSNWEVGEYSDNADTAESDPGSFNAQVIDGGLGAGTWTKLNEFIKQYWFLGTYTYHHQLRLTRGYNINNGFKIWSTKNLSPIFTENLFYINFHVSYVATRKKGTAENQNSFQILFNSYNPEVRGYDKWSLGDLVGYNPYPDEWTSSYLQYLFWQDLSNPQNVDFTDGGQLNALYNPADHPIIDDGKLHSDVITLTIDQQNGTWWSNAFQSIRNWWKDLWNGGSEEQTENREARYPMFAFGMGSNVRPNGGIYASEDHQSTANYYADLIYDENQQTYQNSRFVNSAVPGSTIADLRGTRLFDSDNGAYQTYAPSGSSEEGWVGTAFGSGNHYNDSVRGYYNNQERGYFNSYFKVENGTKLYIRDFQITFTNRLGNTEDIIYKVDFVPNTDLGFDENSQTWNAWPDDSNVQIGFNMEKTDGGVNFRFYRDNSNNVYGYYSNAAYSLTNNSGYDDAILAQG</sequence>
<dbReference type="Gene3D" id="2.160.20.110">
    <property type="match status" value="1"/>
</dbReference>
<gene>
    <name evidence="2" type="ORF">IAC61_06210</name>
</gene>
<name>A0A9D9DHM2_9FIRM</name>
<reference evidence="2" key="2">
    <citation type="journal article" date="2021" name="PeerJ">
        <title>Extensive microbial diversity within the chicken gut microbiome revealed by metagenomics and culture.</title>
        <authorList>
            <person name="Gilroy R."/>
            <person name="Ravi A."/>
            <person name="Getino M."/>
            <person name="Pursley I."/>
            <person name="Horton D.L."/>
            <person name="Alikhan N.F."/>
            <person name="Baker D."/>
            <person name="Gharbi K."/>
            <person name="Hall N."/>
            <person name="Watson M."/>
            <person name="Adriaenssens E.M."/>
            <person name="Foster-Nyarko E."/>
            <person name="Jarju S."/>
            <person name="Secka A."/>
            <person name="Antonio M."/>
            <person name="Oren A."/>
            <person name="Chaudhuri R.R."/>
            <person name="La Ragione R."/>
            <person name="Hildebrand F."/>
            <person name="Pallen M.J."/>
        </authorList>
    </citation>
    <scope>NUCLEOTIDE SEQUENCE</scope>
    <source>
        <strain evidence="2">17113</strain>
    </source>
</reference>
<evidence type="ECO:0000313" key="3">
    <source>
        <dbReference type="Proteomes" id="UP000823634"/>
    </source>
</evidence>
<protein>
    <submittedName>
        <fullName evidence="2">Uncharacterized protein</fullName>
    </submittedName>
</protein>
<proteinExistence type="predicted"/>
<feature type="region of interest" description="Disordered" evidence="1">
    <location>
        <begin position="471"/>
        <end position="495"/>
    </location>
</feature>
<organism evidence="2 3">
    <name type="scientific">Candidatus Alloenteromonas pullistercoris</name>
    <dbReference type="NCBI Taxonomy" id="2840785"/>
    <lineage>
        <taxon>Bacteria</taxon>
        <taxon>Bacillati</taxon>
        <taxon>Bacillota</taxon>
        <taxon>Bacillota incertae sedis</taxon>
        <taxon>Candidatus Alloenteromonas</taxon>
    </lineage>
</organism>
<reference evidence="2" key="1">
    <citation type="submission" date="2020-10" db="EMBL/GenBank/DDBJ databases">
        <authorList>
            <person name="Gilroy R."/>
        </authorList>
    </citation>
    <scope>NUCLEOTIDE SEQUENCE</scope>
    <source>
        <strain evidence="2">17113</strain>
    </source>
</reference>
<feature type="compositionally biased region" description="Polar residues" evidence="1">
    <location>
        <begin position="475"/>
        <end position="495"/>
    </location>
</feature>
<comment type="caution">
    <text evidence="2">The sequence shown here is derived from an EMBL/GenBank/DDBJ whole genome shotgun (WGS) entry which is preliminary data.</text>
</comment>
<dbReference type="EMBL" id="JADINA010000039">
    <property type="protein sequence ID" value="MBO8426883.1"/>
    <property type="molecule type" value="Genomic_DNA"/>
</dbReference>